<gene>
    <name evidence="4" type="ORF">ATI61_121106</name>
</gene>
<dbReference type="EMBL" id="QUMU01000021">
    <property type="protein sequence ID" value="REG20541.1"/>
    <property type="molecule type" value="Genomic_DNA"/>
</dbReference>
<dbReference type="PROSITE" id="PS51635">
    <property type="entry name" value="PNPLA"/>
    <property type="match status" value="1"/>
</dbReference>
<comment type="caution">
    <text evidence="2">Lacks conserved residue(s) required for the propagation of feature annotation.</text>
</comment>
<comment type="caution">
    <text evidence="4">The sequence shown here is derived from an EMBL/GenBank/DDBJ whole genome shotgun (WGS) entry which is preliminary data.</text>
</comment>
<protein>
    <submittedName>
        <fullName evidence="4">NTE family protein</fullName>
    </submittedName>
</protein>
<dbReference type="PANTHER" id="PTHR46394:SF1">
    <property type="entry name" value="PNPLA DOMAIN-CONTAINING PROTEIN"/>
    <property type="match status" value="1"/>
</dbReference>
<evidence type="ECO:0000256" key="2">
    <source>
        <dbReference type="PROSITE-ProRule" id="PRU01161"/>
    </source>
</evidence>
<feature type="domain" description="PNPLA" evidence="3">
    <location>
        <begin position="10"/>
        <end position="193"/>
    </location>
</feature>
<feature type="active site" description="Nucleophile" evidence="2">
    <location>
        <position position="45"/>
    </location>
</feature>
<feature type="short sequence motif" description="DGA/G" evidence="2">
    <location>
        <begin position="180"/>
        <end position="182"/>
    </location>
</feature>
<dbReference type="InterPro" id="IPR052580">
    <property type="entry name" value="Lipid_Hydrolase"/>
</dbReference>
<keyword evidence="1 2" id="KW-0443">Lipid metabolism</keyword>
<accession>A0ABX9JLT7</accession>
<dbReference type="CDD" id="cd07207">
    <property type="entry name" value="Pat_ExoU_VipD_like"/>
    <property type="match status" value="1"/>
</dbReference>
<dbReference type="InterPro" id="IPR016035">
    <property type="entry name" value="Acyl_Trfase/lysoPLipase"/>
</dbReference>
<dbReference type="SUPFAM" id="SSF52151">
    <property type="entry name" value="FabD/lysophospholipase-like"/>
    <property type="match status" value="1"/>
</dbReference>
<evidence type="ECO:0000259" key="3">
    <source>
        <dbReference type="PROSITE" id="PS51635"/>
    </source>
</evidence>
<evidence type="ECO:0000313" key="4">
    <source>
        <dbReference type="EMBL" id="REG20541.1"/>
    </source>
</evidence>
<sequence length="295" mass="32509">MGVTFPFTNLVFEGAGVRNCAYAGALLALEESGVFRQVEQVAGTSSGSIAATLVSLGYTPAEIRQEMLELDFARIRDGNWLTGPMRMLNRHGWNPGDYFLASMEEVIARKTGDGRITFAQLRARGFKPLYVVGTSLSARNVRVFPDERSQDMAVADAVRISMSIPFFFASREFQGEVYVDGGVMWNYPIDLFDGPEGYNSRTLGLFMDTFDQPKPDSIHTLHDFAGCFFASLLSSQEIDLMNSPANLARSIRINDLGLKPTEFGITGEQKRALIQQGEQATRAFLARYAASHSAA</sequence>
<feature type="short sequence motif" description="GXSXG" evidence="2">
    <location>
        <begin position="43"/>
        <end position="47"/>
    </location>
</feature>
<keyword evidence="2" id="KW-0442">Lipid degradation</keyword>
<dbReference type="Proteomes" id="UP000256345">
    <property type="component" value="Unassembled WGS sequence"/>
</dbReference>
<organism evidence="4 5">
    <name type="scientific">Archangium gephyra</name>
    <dbReference type="NCBI Taxonomy" id="48"/>
    <lineage>
        <taxon>Bacteria</taxon>
        <taxon>Pseudomonadati</taxon>
        <taxon>Myxococcota</taxon>
        <taxon>Myxococcia</taxon>
        <taxon>Myxococcales</taxon>
        <taxon>Cystobacterineae</taxon>
        <taxon>Archangiaceae</taxon>
        <taxon>Archangium</taxon>
    </lineage>
</organism>
<evidence type="ECO:0000313" key="5">
    <source>
        <dbReference type="Proteomes" id="UP000256345"/>
    </source>
</evidence>
<dbReference type="PANTHER" id="PTHR46394">
    <property type="entry name" value="ANNEXIN"/>
    <property type="match status" value="1"/>
</dbReference>
<dbReference type="InterPro" id="IPR002641">
    <property type="entry name" value="PNPLA_dom"/>
</dbReference>
<evidence type="ECO:0000256" key="1">
    <source>
        <dbReference type="ARBA" id="ARBA00023098"/>
    </source>
</evidence>
<name>A0ABX9JLT7_9BACT</name>
<keyword evidence="2" id="KW-0378">Hydrolase</keyword>
<proteinExistence type="predicted"/>
<dbReference type="Gene3D" id="3.40.1090.10">
    <property type="entry name" value="Cytosolic phospholipase A2 catalytic domain"/>
    <property type="match status" value="2"/>
</dbReference>
<keyword evidence="5" id="KW-1185">Reference proteome</keyword>
<dbReference type="Pfam" id="PF01734">
    <property type="entry name" value="Patatin"/>
    <property type="match status" value="1"/>
</dbReference>
<reference evidence="4 5" key="1">
    <citation type="submission" date="2018-08" db="EMBL/GenBank/DDBJ databases">
        <title>Genomic Encyclopedia of Archaeal and Bacterial Type Strains, Phase II (KMG-II): from individual species to whole genera.</title>
        <authorList>
            <person name="Goeker M."/>
        </authorList>
    </citation>
    <scope>NUCLEOTIDE SEQUENCE [LARGE SCALE GENOMIC DNA]</scope>
    <source>
        <strain evidence="4 5">DSM 2261</strain>
    </source>
</reference>
<feature type="active site" description="Proton acceptor" evidence="2">
    <location>
        <position position="180"/>
    </location>
</feature>